<gene>
    <name evidence="10" type="ORF">LSP00402_LOCUS133</name>
</gene>
<dbReference type="EMBL" id="HBHP01000185">
    <property type="protein sequence ID" value="CAD9743999.1"/>
    <property type="molecule type" value="Transcribed_RNA"/>
</dbReference>
<keyword evidence="4 9" id="KW-0256">Endoplasmic reticulum</keyword>
<dbReference type="InterPro" id="IPR005578">
    <property type="entry name" value="Yif1_fam"/>
</dbReference>
<dbReference type="GO" id="GO:0015031">
    <property type="term" value="P:protein transport"/>
    <property type="evidence" value="ECO:0007669"/>
    <property type="project" value="UniProtKB-KW"/>
</dbReference>
<comment type="function">
    <text evidence="9">Has a role in transport between endoplasmic reticulum and Golgi.</text>
</comment>
<organism evidence="10">
    <name type="scientific">Lotharella oceanica</name>
    <dbReference type="NCBI Taxonomy" id="641309"/>
    <lineage>
        <taxon>Eukaryota</taxon>
        <taxon>Sar</taxon>
        <taxon>Rhizaria</taxon>
        <taxon>Cercozoa</taxon>
        <taxon>Chlorarachniophyceae</taxon>
        <taxon>Lotharella</taxon>
    </lineage>
</organism>
<feature type="transmembrane region" description="Helical" evidence="9">
    <location>
        <begin position="184"/>
        <end position="217"/>
    </location>
</feature>
<evidence type="ECO:0000313" key="10">
    <source>
        <dbReference type="EMBL" id="CAD9743999.1"/>
    </source>
</evidence>
<comment type="similarity">
    <text evidence="1 9">Belongs to the YIF1 family.</text>
</comment>
<sequence>MSGMLGSAGVNGVAADIISQQGGRMVKSGTTRLLACLDISSLKVYFAVDNAYVLHKIRLILCPFRHANWRRSHDQPGPGLGGVGGVQQSVPSDHALYKPPSSDVNAPDLYIPTMGFITYILLLAYALGLDNRFNPEVLSLTASWAMVALMLEVMVFWGGLWFLNVETAKRPYFLDLLAYTSYKFLGIIVGIVSGLMLGTTAYYVVTILFGITMGIFLMKSLNYITEAYDGSSNQRRYFLAAMGIMQVFLAVFLSRSALPA</sequence>
<comment type="subcellular location">
    <subcellularLocation>
        <location evidence="9">Endoplasmic reticulum membrane</location>
        <topology evidence="9">Multi-pass membrane protein</topology>
    </subcellularLocation>
    <subcellularLocation>
        <location evidence="9">Golgi apparatus membrane</location>
        <topology evidence="9">Multi-pass membrane protein</topology>
    </subcellularLocation>
</comment>
<dbReference type="GO" id="GO:0006888">
    <property type="term" value="P:endoplasmic reticulum to Golgi vesicle-mediated transport"/>
    <property type="evidence" value="ECO:0007669"/>
    <property type="project" value="UniProtKB-UniRule"/>
</dbReference>
<evidence type="ECO:0000256" key="5">
    <source>
        <dbReference type="ARBA" id="ARBA00022927"/>
    </source>
</evidence>
<keyword evidence="2 9" id="KW-0813">Transport</keyword>
<feature type="transmembrane region" description="Helical" evidence="9">
    <location>
        <begin position="109"/>
        <end position="129"/>
    </location>
</feature>
<keyword evidence="5 9" id="KW-0653">Protein transport</keyword>
<name>A0A7S2TEB4_9EUKA</name>
<feature type="transmembrane region" description="Helical" evidence="9">
    <location>
        <begin position="141"/>
        <end position="164"/>
    </location>
</feature>
<dbReference type="PANTHER" id="PTHR14083:SF0">
    <property type="entry name" value="YIP1D-INTERACTING FACTOR 1, ISOFORM C"/>
    <property type="match status" value="1"/>
</dbReference>
<dbReference type="GO" id="GO:0005789">
    <property type="term" value="C:endoplasmic reticulum membrane"/>
    <property type="evidence" value="ECO:0007669"/>
    <property type="project" value="UniProtKB-SubCell"/>
</dbReference>
<keyword evidence="8 9" id="KW-0472">Membrane</keyword>
<evidence type="ECO:0000256" key="8">
    <source>
        <dbReference type="ARBA" id="ARBA00023136"/>
    </source>
</evidence>
<evidence type="ECO:0000256" key="7">
    <source>
        <dbReference type="ARBA" id="ARBA00023034"/>
    </source>
</evidence>
<dbReference type="GO" id="GO:0030134">
    <property type="term" value="C:COPII-coated ER to Golgi transport vesicle"/>
    <property type="evidence" value="ECO:0007669"/>
    <property type="project" value="TreeGrafter"/>
</dbReference>
<keyword evidence="7 9" id="KW-0333">Golgi apparatus</keyword>
<dbReference type="Pfam" id="PF03878">
    <property type="entry name" value="YIF1"/>
    <property type="match status" value="1"/>
</dbReference>
<evidence type="ECO:0000256" key="3">
    <source>
        <dbReference type="ARBA" id="ARBA00022692"/>
    </source>
</evidence>
<dbReference type="GO" id="GO:0005793">
    <property type="term" value="C:endoplasmic reticulum-Golgi intermediate compartment"/>
    <property type="evidence" value="ECO:0007669"/>
    <property type="project" value="UniProtKB-UniRule"/>
</dbReference>
<keyword evidence="6 9" id="KW-1133">Transmembrane helix</keyword>
<evidence type="ECO:0000256" key="9">
    <source>
        <dbReference type="RuleBase" id="RU368073"/>
    </source>
</evidence>
<dbReference type="AlphaFoldDB" id="A0A7S2TEB4"/>
<keyword evidence="3 9" id="KW-0812">Transmembrane</keyword>
<accession>A0A7S2TEB4</accession>
<feature type="transmembrane region" description="Helical" evidence="9">
    <location>
        <begin position="237"/>
        <end position="258"/>
    </location>
</feature>
<protein>
    <recommendedName>
        <fullName evidence="9">Protein YIF1</fullName>
    </recommendedName>
</protein>
<reference evidence="10" key="1">
    <citation type="submission" date="2021-01" db="EMBL/GenBank/DDBJ databases">
        <authorList>
            <person name="Corre E."/>
            <person name="Pelletier E."/>
            <person name="Niang G."/>
            <person name="Scheremetjew M."/>
            <person name="Finn R."/>
            <person name="Kale V."/>
            <person name="Holt S."/>
            <person name="Cochrane G."/>
            <person name="Meng A."/>
            <person name="Brown T."/>
            <person name="Cohen L."/>
        </authorList>
    </citation>
    <scope>NUCLEOTIDE SEQUENCE</scope>
    <source>
        <strain evidence="10">CCMP622</strain>
    </source>
</reference>
<dbReference type="GO" id="GO:0000139">
    <property type="term" value="C:Golgi membrane"/>
    <property type="evidence" value="ECO:0007669"/>
    <property type="project" value="UniProtKB-SubCell"/>
</dbReference>
<evidence type="ECO:0000256" key="1">
    <source>
        <dbReference type="ARBA" id="ARBA00009727"/>
    </source>
</evidence>
<proteinExistence type="inferred from homology"/>
<dbReference type="PANTHER" id="PTHR14083">
    <property type="entry name" value="YIP1 INTERACTING FACTOR HOMOLOG YIF1 PROTEIN"/>
    <property type="match status" value="1"/>
</dbReference>
<evidence type="ECO:0000256" key="6">
    <source>
        <dbReference type="ARBA" id="ARBA00022989"/>
    </source>
</evidence>
<evidence type="ECO:0000256" key="4">
    <source>
        <dbReference type="ARBA" id="ARBA00022824"/>
    </source>
</evidence>
<evidence type="ECO:0000256" key="2">
    <source>
        <dbReference type="ARBA" id="ARBA00022448"/>
    </source>
</evidence>